<organism evidence="4 5">
    <name type="scientific">Sphingomonas telluris</name>
    <dbReference type="NCBI Taxonomy" id="2907998"/>
    <lineage>
        <taxon>Bacteria</taxon>
        <taxon>Pseudomonadati</taxon>
        <taxon>Pseudomonadota</taxon>
        <taxon>Alphaproteobacteria</taxon>
        <taxon>Sphingomonadales</taxon>
        <taxon>Sphingomonadaceae</taxon>
        <taxon>Sphingomonas</taxon>
    </lineage>
</organism>
<dbReference type="PANTHER" id="PTHR32089:SF112">
    <property type="entry name" value="LYSOZYME-LIKE PROTEIN-RELATED"/>
    <property type="match status" value="1"/>
</dbReference>
<evidence type="ECO:0000256" key="1">
    <source>
        <dbReference type="ARBA" id="ARBA00023224"/>
    </source>
</evidence>
<proteinExistence type="predicted"/>
<evidence type="ECO:0000313" key="4">
    <source>
        <dbReference type="EMBL" id="MCH8615502.1"/>
    </source>
</evidence>
<keyword evidence="5" id="KW-1185">Reference proteome</keyword>
<dbReference type="SMART" id="SM00283">
    <property type="entry name" value="MA"/>
    <property type="match status" value="1"/>
</dbReference>
<sequence length="465" mass="50951">MATQGIEEVTENAIRAVARDCGSLSMECSDVAGYVQDVSIRINEHLKMLDGLEEVTTRLLADQARVSDSTDEARLLSEQARAKLESGREAIEGTIAGFKGLTDLVVQLGERMAGFASAMNQVQMVSSTIETIARKTNMLALNATIEAARAGDAGRSFAVVAAEVKKLAHDTRAATSQIASTIGELTREASAVTTEIKTGVERSRAAQSGFGQISETVREVSEIVTMVDRQTEGIAHSTSMIQTSVDRVKAGLTDFAGDARDNGNQLSQAQKRLTHLEMLTNTMLDTLANSGAEIDDTPFILKAQEAMRAIQTAVERGIDAGEITVDDVFDRDYKLIEGTNPQQFDCRFCDFADRHVRPVLDRVKASDERLIGSAITDVNGYLPTHLSERSHAPGPDPVWNDAHCRNKRIFMDDTTMSAIMSEKPAMLATYRMELGEKNIPVKNVFVPLWIKGRRWGNYELAYRDD</sequence>
<dbReference type="EMBL" id="JAKZHW010000001">
    <property type="protein sequence ID" value="MCH8615502.1"/>
    <property type="molecule type" value="Genomic_DNA"/>
</dbReference>
<name>A0ABS9VKL0_9SPHN</name>
<dbReference type="PROSITE" id="PS50111">
    <property type="entry name" value="CHEMOTAXIS_TRANSDUC_2"/>
    <property type="match status" value="1"/>
</dbReference>
<dbReference type="InterPro" id="IPR004089">
    <property type="entry name" value="MCPsignal_dom"/>
</dbReference>
<evidence type="ECO:0000313" key="5">
    <source>
        <dbReference type="Proteomes" id="UP001203058"/>
    </source>
</evidence>
<dbReference type="SUPFAM" id="SSF58104">
    <property type="entry name" value="Methyl-accepting chemotaxis protein (MCP) signaling domain"/>
    <property type="match status" value="1"/>
</dbReference>
<dbReference type="Gene3D" id="1.10.287.950">
    <property type="entry name" value="Methyl-accepting chemotaxis protein"/>
    <property type="match status" value="1"/>
</dbReference>
<protein>
    <submittedName>
        <fullName evidence="4">Methyl-accepting chemotaxis protein</fullName>
    </submittedName>
</protein>
<dbReference type="RefSeq" id="WP_241446290.1">
    <property type="nucleotide sequence ID" value="NZ_JAKZHW010000001.1"/>
</dbReference>
<dbReference type="Pfam" id="PF00015">
    <property type="entry name" value="MCPsignal"/>
    <property type="match status" value="1"/>
</dbReference>
<feature type="domain" description="Methyl-accepting transducer" evidence="3">
    <location>
        <begin position="20"/>
        <end position="256"/>
    </location>
</feature>
<keyword evidence="1 2" id="KW-0807">Transducer</keyword>
<reference evidence="4 5" key="1">
    <citation type="submission" date="2022-03" db="EMBL/GenBank/DDBJ databases">
        <authorList>
            <person name="Jo J.-H."/>
            <person name="Im W.-T."/>
        </authorList>
    </citation>
    <scope>NUCLEOTIDE SEQUENCE [LARGE SCALE GENOMIC DNA]</scope>
    <source>
        <strain evidence="4 5">SM33</strain>
    </source>
</reference>
<comment type="caution">
    <text evidence="4">The sequence shown here is derived from an EMBL/GenBank/DDBJ whole genome shotgun (WGS) entry which is preliminary data.</text>
</comment>
<dbReference type="Proteomes" id="UP001203058">
    <property type="component" value="Unassembled WGS sequence"/>
</dbReference>
<gene>
    <name evidence="4" type="ORF">LZ016_05235</name>
</gene>
<evidence type="ECO:0000256" key="2">
    <source>
        <dbReference type="PROSITE-ProRule" id="PRU00284"/>
    </source>
</evidence>
<dbReference type="PANTHER" id="PTHR32089">
    <property type="entry name" value="METHYL-ACCEPTING CHEMOTAXIS PROTEIN MCPB"/>
    <property type="match status" value="1"/>
</dbReference>
<evidence type="ECO:0000259" key="3">
    <source>
        <dbReference type="PROSITE" id="PS50111"/>
    </source>
</evidence>
<accession>A0ABS9VKL0</accession>